<evidence type="ECO:0000313" key="3">
    <source>
        <dbReference type="EMBL" id="BFG69847.1"/>
    </source>
</evidence>
<dbReference type="Pfam" id="PF02464">
    <property type="entry name" value="CinA"/>
    <property type="match status" value="1"/>
</dbReference>
<dbReference type="NCBIfam" id="TIGR00200">
    <property type="entry name" value="cinA_nterm"/>
    <property type="match status" value="1"/>
</dbReference>
<reference evidence="3" key="1">
    <citation type="submission" date="2024-02" db="EMBL/GenBank/DDBJ databases">
        <title>Sediminibacterium planktonica sp. nov. and Sediminibacterium longus sp. nov., isolated from surface lake and river water.</title>
        <authorList>
            <person name="Watanabe K."/>
            <person name="Takemine S."/>
            <person name="Ishii Y."/>
            <person name="Ogata Y."/>
            <person name="Shindo C."/>
            <person name="Suda W."/>
        </authorList>
    </citation>
    <scope>NUCLEOTIDE SEQUENCE</scope>
    <source>
        <strain evidence="3">KACHI17</strain>
    </source>
</reference>
<gene>
    <name evidence="3" type="ORF">KACHI17_07280</name>
</gene>
<dbReference type="InterPro" id="IPR050101">
    <property type="entry name" value="CinA"/>
</dbReference>
<dbReference type="PANTHER" id="PTHR13939:SF0">
    <property type="entry name" value="NMN AMIDOHYDROLASE-LIKE PROTEIN YFAY"/>
    <property type="match status" value="1"/>
</dbReference>
<feature type="domain" description="MoaB/Mog" evidence="2">
    <location>
        <begin position="7"/>
        <end position="174"/>
    </location>
</feature>
<evidence type="ECO:0000259" key="2">
    <source>
        <dbReference type="SMART" id="SM00852"/>
    </source>
</evidence>
<dbReference type="AlphaFoldDB" id="A0AAT9GH50"/>
<dbReference type="InterPro" id="IPR036653">
    <property type="entry name" value="CinA-like_C"/>
</dbReference>
<name>A0AAT9GH50_9BACT</name>
<dbReference type="CDD" id="cd00885">
    <property type="entry name" value="cinA"/>
    <property type="match status" value="1"/>
</dbReference>
<protein>
    <recommendedName>
        <fullName evidence="1">CinA-like protein</fullName>
    </recommendedName>
</protein>
<organism evidence="3">
    <name type="scientific">Sediminibacterium sp. KACHI17</name>
    <dbReference type="NCBI Taxonomy" id="1751071"/>
    <lineage>
        <taxon>Bacteria</taxon>
        <taxon>Pseudomonadati</taxon>
        <taxon>Bacteroidota</taxon>
        <taxon>Chitinophagia</taxon>
        <taxon>Chitinophagales</taxon>
        <taxon>Chitinophagaceae</taxon>
        <taxon>Sediminibacterium</taxon>
    </lineage>
</organism>
<dbReference type="RefSeq" id="WP_353550149.1">
    <property type="nucleotide sequence ID" value="NZ_AP029612.1"/>
</dbReference>
<dbReference type="HAMAP" id="MF_00226_B">
    <property type="entry name" value="CinA_B"/>
    <property type="match status" value="1"/>
</dbReference>
<dbReference type="InterPro" id="IPR036425">
    <property type="entry name" value="MoaB/Mog-like_dom_sf"/>
</dbReference>
<dbReference type="SMART" id="SM00852">
    <property type="entry name" value="MoCF_biosynth"/>
    <property type="match status" value="1"/>
</dbReference>
<dbReference type="Gene3D" id="3.90.950.20">
    <property type="entry name" value="CinA-like"/>
    <property type="match status" value="1"/>
</dbReference>
<dbReference type="NCBIfam" id="TIGR00199">
    <property type="entry name" value="PncC_domain"/>
    <property type="match status" value="1"/>
</dbReference>
<dbReference type="Gene3D" id="3.40.980.10">
    <property type="entry name" value="MoaB/Mog-like domain"/>
    <property type="match status" value="1"/>
</dbReference>
<dbReference type="PANTHER" id="PTHR13939">
    <property type="entry name" value="NICOTINAMIDE-NUCLEOTIDE AMIDOHYDROLASE PNCC"/>
    <property type="match status" value="1"/>
</dbReference>
<accession>A0AAT9GH50</accession>
<evidence type="ECO:0000256" key="1">
    <source>
        <dbReference type="HAMAP-Rule" id="MF_00226"/>
    </source>
</evidence>
<dbReference type="SUPFAM" id="SSF53218">
    <property type="entry name" value="Molybdenum cofactor biosynthesis proteins"/>
    <property type="match status" value="1"/>
</dbReference>
<sequence length="418" mass="46341">MEKVFASIITIGDELLIGQVIDTNSAWIAQELNKAGILVKNRVAVGDVWDDIWNALDTESKKASIVLITGGLGPTADDITKPLLCQYFGGKMIMDEATLAHVTDIFERILKRPMIERNRKQAEVPDVCKVLKNERGTAPGMLFEKDGVIFIAMPGVPHEMKWIMTAHVIPLIEKRFSTGFIRHRTLLTAGIGESFLAEMIQDIETALPSHIKLAYLPNYGMVRLRLSGTGTDASVLQKEIDIYFQQLLQRTEKYLVTDDDIPMELVVGKLLKERKQTMTTAESCTGGYIAHLITKHDGSSAYYQGSIISYANEIKERLLSVPHEVLETQGAVSEETVKVMAETARATMQTDYALAVSGIMGPRGGTEQKPVGMVWVAAASAEKTVTQLFQFRFDRSRNTELTAINALNLLRQLILGKL</sequence>
<dbReference type="Pfam" id="PF00994">
    <property type="entry name" value="MoCF_biosynth"/>
    <property type="match status" value="1"/>
</dbReference>
<dbReference type="InterPro" id="IPR008136">
    <property type="entry name" value="CinA_C"/>
</dbReference>
<dbReference type="SUPFAM" id="SSF142433">
    <property type="entry name" value="CinA-like"/>
    <property type="match status" value="1"/>
</dbReference>
<dbReference type="NCBIfam" id="NF001813">
    <property type="entry name" value="PRK00549.1"/>
    <property type="match status" value="1"/>
</dbReference>
<dbReference type="EMBL" id="AP029612">
    <property type="protein sequence ID" value="BFG69847.1"/>
    <property type="molecule type" value="Genomic_DNA"/>
</dbReference>
<comment type="similarity">
    <text evidence="1">Belongs to the CinA family.</text>
</comment>
<dbReference type="InterPro" id="IPR041424">
    <property type="entry name" value="CinA_KH"/>
</dbReference>
<dbReference type="Pfam" id="PF18146">
    <property type="entry name" value="CinA_KH"/>
    <property type="match status" value="1"/>
</dbReference>
<dbReference type="InterPro" id="IPR008135">
    <property type="entry name" value="Competence-induced_CinA"/>
</dbReference>
<dbReference type="PIRSF" id="PIRSF006728">
    <property type="entry name" value="CinA"/>
    <property type="match status" value="1"/>
</dbReference>
<dbReference type="InterPro" id="IPR001453">
    <property type="entry name" value="MoaB/Mog_dom"/>
</dbReference>
<proteinExistence type="inferred from homology"/>